<sequence length="354" mass="40635">MDRLFTRSSSPRQIILSFYRYLSSFKPFSPVPMEARIVSKTVQRTSNDDSFDWLEPDEKFPLPGKIRAVQTQVPPVSELNANKYGDDGKILLDEVITLTVPYDLQTNALTQIMATHLELTSPTSIDTAFPKLLLHDNDKLEVKAFECPILLRQQLKQLFLNYNVIQQPLTAITLCMKTNNDMSQWSNKIETERNEMIDEFIKLASEICSYLIQKQYWADFIDPTSGTPFYGPHTQDTLFETDERFRYFGLNIVDLGCCRVIEHIQHGTHIFVGCLFTSAYKTDENVVHLLKDFIIKKEPVRNNIKEEQEPLKTMKTQENADKDEATSTSTSVGTKTTTPVKDKKNLELEAPTVY</sequence>
<dbReference type="AlphaFoldDB" id="A0A814C1E0"/>
<evidence type="ECO:0000313" key="2">
    <source>
        <dbReference type="EMBL" id="CAF0933760.1"/>
    </source>
</evidence>
<proteinExistence type="predicted"/>
<dbReference type="EMBL" id="CAJNOQ010002023">
    <property type="protein sequence ID" value="CAF0933760.1"/>
    <property type="molecule type" value="Genomic_DNA"/>
</dbReference>
<comment type="caution">
    <text evidence="2">The sequence shown here is derived from an EMBL/GenBank/DDBJ whole genome shotgun (WGS) entry which is preliminary data.</text>
</comment>
<evidence type="ECO:0000313" key="5">
    <source>
        <dbReference type="EMBL" id="CAF3993989.1"/>
    </source>
</evidence>
<name>A0A814C1E0_9BILA</name>
<evidence type="ECO:0000313" key="3">
    <source>
        <dbReference type="EMBL" id="CAF1182749.1"/>
    </source>
</evidence>
<dbReference type="Proteomes" id="UP000663829">
    <property type="component" value="Unassembled WGS sequence"/>
</dbReference>
<feature type="compositionally biased region" description="Low complexity" evidence="1">
    <location>
        <begin position="326"/>
        <end position="338"/>
    </location>
</feature>
<evidence type="ECO:0000256" key="1">
    <source>
        <dbReference type="SAM" id="MobiDB-lite"/>
    </source>
</evidence>
<dbReference type="EMBL" id="CAJNOK010013357">
    <property type="protein sequence ID" value="CAF1182749.1"/>
    <property type="molecule type" value="Genomic_DNA"/>
</dbReference>
<evidence type="ECO:0008006" key="7">
    <source>
        <dbReference type="Google" id="ProtNLM"/>
    </source>
</evidence>
<dbReference type="Pfam" id="PF10229">
    <property type="entry name" value="MMADHC"/>
    <property type="match status" value="1"/>
</dbReference>
<dbReference type="Proteomes" id="UP000682733">
    <property type="component" value="Unassembled WGS sequence"/>
</dbReference>
<gene>
    <name evidence="2" type="ORF">GPM918_LOCUS10329</name>
    <name evidence="3" type="ORF">OVA965_LOCUS23144</name>
    <name evidence="4" type="ORF">SRO942_LOCUS10330</name>
    <name evidence="5" type="ORF">TMI583_LOCUS23861</name>
</gene>
<dbReference type="InterPro" id="IPR019362">
    <property type="entry name" value="MMADHC"/>
</dbReference>
<dbReference type="EMBL" id="CAJOBC010002023">
    <property type="protein sequence ID" value="CAF3711341.1"/>
    <property type="molecule type" value="Genomic_DNA"/>
</dbReference>
<dbReference type="OrthoDB" id="10263782at2759"/>
<feature type="region of interest" description="Disordered" evidence="1">
    <location>
        <begin position="305"/>
        <end position="354"/>
    </location>
</feature>
<dbReference type="Proteomes" id="UP000677228">
    <property type="component" value="Unassembled WGS sequence"/>
</dbReference>
<evidence type="ECO:0000313" key="4">
    <source>
        <dbReference type="EMBL" id="CAF3711341.1"/>
    </source>
</evidence>
<dbReference type="PANTHER" id="PTHR13192:SF3">
    <property type="entry name" value="COBALAMIN TRAFFICKING PROTEIN CBLD"/>
    <property type="match status" value="1"/>
</dbReference>
<keyword evidence="6" id="KW-1185">Reference proteome</keyword>
<protein>
    <recommendedName>
        <fullName evidence="7">Methylmalonic aciduria and homocystinuria type D protein</fullName>
    </recommendedName>
</protein>
<accession>A0A814C1E0</accession>
<dbReference type="Proteomes" id="UP000681722">
    <property type="component" value="Unassembled WGS sequence"/>
</dbReference>
<dbReference type="PANTHER" id="PTHR13192">
    <property type="entry name" value="MY011 PROTEIN"/>
    <property type="match status" value="1"/>
</dbReference>
<dbReference type="GO" id="GO:0009235">
    <property type="term" value="P:cobalamin metabolic process"/>
    <property type="evidence" value="ECO:0007669"/>
    <property type="project" value="InterPro"/>
</dbReference>
<reference evidence="2" key="1">
    <citation type="submission" date="2021-02" db="EMBL/GenBank/DDBJ databases">
        <authorList>
            <person name="Nowell W R."/>
        </authorList>
    </citation>
    <scope>NUCLEOTIDE SEQUENCE</scope>
</reference>
<evidence type="ECO:0000313" key="6">
    <source>
        <dbReference type="Proteomes" id="UP000663829"/>
    </source>
</evidence>
<dbReference type="GO" id="GO:0005739">
    <property type="term" value="C:mitochondrion"/>
    <property type="evidence" value="ECO:0007669"/>
    <property type="project" value="TreeGrafter"/>
</dbReference>
<dbReference type="EMBL" id="CAJOBA010034885">
    <property type="protein sequence ID" value="CAF3993989.1"/>
    <property type="molecule type" value="Genomic_DNA"/>
</dbReference>
<organism evidence="2 6">
    <name type="scientific">Didymodactylos carnosus</name>
    <dbReference type="NCBI Taxonomy" id="1234261"/>
    <lineage>
        <taxon>Eukaryota</taxon>
        <taxon>Metazoa</taxon>
        <taxon>Spiralia</taxon>
        <taxon>Gnathifera</taxon>
        <taxon>Rotifera</taxon>
        <taxon>Eurotatoria</taxon>
        <taxon>Bdelloidea</taxon>
        <taxon>Philodinida</taxon>
        <taxon>Philodinidae</taxon>
        <taxon>Didymodactylos</taxon>
    </lineage>
</organism>